<reference evidence="1 2" key="2">
    <citation type="journal article" date="2016" name="Int. J. Syst. Evol. Microbiol.">
        <title>Flavisolibacter tropicus sp. nov., isolated from tropical soil.</title>
        <authorList>
            <person name="Lee J.J."/>
            <person name="Kang M.S."/>
            <person name="Kim G.S."/>
            <person name="Lee C.S."/>
            <person name="Lim S."/>
            <person name="Lee J."/>
            <person name="Roh S.H."/>
            <person name="Kang H."/>
            <person name="Ha J.M."/>
            <person name="Bae S."/>
            <person name="Jung H.Y."/>
            <person name="Kim M.K."/>
        </authorList>
    </citation>
    <scope>NUCLEOTIDE SEQUENCE [LARGE SCALE GENOMIC DNA]</scope>
    <source>
        <strain evidence="1 2">LCS9</strain>
    </source>
</reference>
<dbReference type="AlphaFoldDB" id="A0A172TTY7"/>
<evidence type="ECO:0000313" key="1">
    <source>
        <dbReference type="EMBL" id="ANE50428.1"/>
    </source>
</evidence>
<protein>
    <submittedName>
        <fullName evidence="1">Uncharacterized protein</fullName>
    </submittedName>
</protein>
<dbReference type="EMBL" id="CP011390">
    <property type="protein sequence ID" value="ANE50428.1"/>
    <property type="molecule type" value="Genomic_DNA"/>
</dbReference>
<gene>
    <name evidence="1" type="ORF">SY85_07905</name>
</gene>
<dbReference type="STRING" id="1492898.SY85_07905"/>
<dbReference type="Pfam" id="PF07661">
    <property type="entry name" value="MORN_2"/>
    <property type="match status" value="2"/>
</dbReference>
<sequence length="343" mass="39606">MEFIPAINNCPIIHLAVTTSTKQEWHPNGQLKEEIHYNGSLPANGWSYKSYYPNSQLEKEQCFSKGQLIEQKTFDENGNKTSHTIWNIRLQQMVDRPVVTPASQTIRPNVASGCMTIASIIEIMPWVCELIEAPVMANELGAAHDRFYSQFNDDKENEAEEERDEEAWRLKGKKGSLSVLFERSEGYLFYHIHTPDNNDYVKANQLVARAQNRNRLDMYFTEEELLLKATRTATPILYYITPFPRSQWLEFELNVWGTDPVYTLLSKAFTLARYSINIKNDSVPPVPSFLESLPYWNTIIKEIKESDSAFYIIHAPHSATVPIVKNPTPKELERFLQDHRSSQ</sequence>
<dbReference type="Gene3D" id="3.90.930.1">
    <property type="match status" value="1"/>
</dbReference>
<dbReference type="InterPro" id="IPR011652">
    <property type="entry name" value="MORN_2"/>
</dbReference>
<organism evidence="1 2">
    <name type="scientific">Flavisolibacter tropicus</name>
    <dbReference type="NCBI Taxonomy" id="1492898"/>
    <lineage>
        <taxon>Bacteria</taxon>
        <taxon>Pseudomonadati</taxon>
        <taxon>Bacteroidota</taxon>
        <taxon>Chitinophagia</taxon>
        <taxon>Chitinophagales</taxon>
        <taxon>Chitinophagaceae</taxon>
        <taxon>Flavisolibacter</taxon>
    </lineage>
</organism>
<reference evidence="2" key="1">
    <citation type="submission" date="2015-01" db="EMBL/GenBank/DDBJ databases">
        <title>Flavisolibacter sp./LCS9/ whole genome sequencing.</title>
        <authorList>
            <person name="Kim M.K."/>
            <person name="Srinivasan S."/>
            <person name="Lee J.-J."/>
        </authorList>
    </citation>
    <scope>NUCLEOTIDE SEQUENCE [LARGE SCALE GENOMIC DNA]</scope>
    <source>
        <strain evidence="2">LCS9</strain>
    </source>
</reference>
<keyword evidence="2" id="KW-1185">Reference proteome</keyword>
<proteinExistence type="predicted"/>
<dbReference type="Proteomes" id="UP000077177">
    <property type="component" value="Chromosome"/>
</dbReference>
<accession>A0A172TTY7</accession>
<name>A0A172TTY7_9BACT</name>
<evidence type="ECO:0000313" key="2">
    <source>
        <dbReference type="Proteomes" id="UP000077177"/>
    </source>
</evidence>
<dbReference type="KEGG" id="fla:SY85_07905"/>